<dbReference type="EMBL" id="JACHVC010000012">
    <property type="protein sequence ID" value="MBC2606987.1"/>
    <property type="molecule type" value="Genomic_DNA"/>
</dbReference>
<evidence type="ECO:0000259" key="3">
    <source>
        <dbReference type="Pfam" id="PF01073"/>
    </source>
</evidence>
<accession>A0A7X1B7B7</accession>
<dbReference type="PANTHER" id="PTHR43245:SF51">
    <property type="entry name" value="SHORT CHAIN DEHYDROGENASE_REDUCTASE FAMILY 42E, MEMBER 2"/>
    <property type="match status" value="1"/>
</dbReference>
<dbReference type="InterPro" id="IPR036291">
    <property type="entry name" value="NAD(P)-bd_dom_sf"/>
</dbReference>
<gene>
    <name evidence="4" type="ORF">H5P27_13115</name>
</gene>
<dbReference type="RefSeq" id="WP_185660852.1">
    <property type="nucleotide sequence ID" value="NZ_CAWPOO010000012.1"/>
</dbReference>
<feature type="domain" description="3-beta hydroxysteroid dehydrogenase/isomerase" evidence="3">
    <location>
        <begin position="16"/>
        <end position="268"/>
    </location>
</feature>
<evidence type="ECO:0000313" key="5">
    <source>
        <dbReference type="Proteomes" id="UP000526501"/>
    </source>
</evidence>
<dbReference type="InterPro" id="IPR002225">
    <property type="entry name" value="3Beta_OHSteriod_DH/Estase"/>
</dbReference>
<comment type="similarity">
    <text evidence="1">Belongs to the 3-beta-HSD family.</text>
</comment>
<dbReference type="SUPFAM" id="SSF51735">
    <property type="entry name" value="NAD(P)-binding Rossmann-fold domains"/>
    <property type="match status" value="1"/>
</dbReference>
<dbReference type="GO" id="GO:0006694">
    <property type="term" value="P:steroid biosynthetic process"/>
    <property type="evidence" value="ECO:0007669"/>
    <property type="project" value="InterPro"/>
</dbReference>
<comment type="caution">
    <text evidence="4">The sequence shown here is derived from an EMBL/GenBank/DDBJ whole genome shotgun (WGS) entry which is preliminary data.</text>
</comment>
<evidence type="ECO:0000256" key="1">
    <source>
        <dbReference type="ARBA" id="ARBA00009219"/>
    </source>
</evidence>
<evidence type="ECO:0000256" key="2">
    <source>
        <dbReference type="ARBA" id="ARBA00023002"/>
    </source>
</evidence>
<dbReference type="Gene3D" id="3.40.50.720">
    <property type="entry name" value="NAD(P)-binding Rossmann-like Domain"/>
    <property type="match status" value="1"/>
</dbReference>
<dbReference type="GO" id="GO:0016616">
    <property type="term" value="F:oxidoreductase activity, acting on the CH-OH group of donors, NAD or NADP as acceptor"/>
    <property type="evidence" value="ECO:0007669"/>
    <property type="project" value="InterPro"/>
</dbReference>
<name>A0A7X1B7B7_9BACT</name>
<protein>
    <submittedName>
        <fullName evidence="4">NAD-dependent epimerase/dehydratase family protein</fullName>
    </submittedName>
</protein>
<keyword evidence="5" id="KW-1185">Reference proteome</keyword>
<proteinExistence type="inferred from homology"/>
<dbReference type="PANTHER" id="PTHR43245">
    <property type="entry name" value="BIFUNCTIONAL POLYMYXIN RESISTANCE PROTEIN ARNA"/>
    <property type="match status" value="1"/>
</dbReference>
<reference evidence="4 5" key="1">
    <citation type="submission" date="2020-07" db="EMBL/GenBank/DDBJ databases">
        <authorList>
            <person name="Feng X."/>
        </authorList>
    </citation>
    <scope>NUCLEOTIDE SEQUENCE [LARGE SCALE GENOMIC DNA]</scope>
    <source>
        <strain evidence="4 5">JCM23202</strain>
    </source>
</reference>
<sequence length="341" mass="37514">MPIPPEPPNLPPRPVLVTGVSGFVGQKLAQRLLAQGCKITGICRRSRPDLERLGIEMIYADLSDASTIRAACEGKDTVFHVAAKVGIWGKYEDFQKANVEGTQAIINGCRDFGVKKLVYTSTPSVVFNGKDISGEDESLPYGESIPCPYPTTKVISEKAVLAAHDLPPGHLKTVALRPHLIWGNGDPNLVPRVLDRAKAGRLRIVGDGKNRVDLTHVDNVVDAHLLAEIALDREENNPGGKAYFISNDEPVELWPWINQLLKDHGVNPLEKRISLSAAYRLGRVMEAIWKLFGIKGEPPMTRFVASELAKDHWFDISAAKRDLGYQPRVSMEAGMKAYLAN</sequence>
<evidence type="ECO:0000313" key="4">
    <source>
        <dbReference type="EMBL" id="MBC2606987.1"/>
    </source>
</evidence>
<keyword evidence="2" id="KW-0560">Oxidoreductase</keyword>
<dbReference type="InterPro" id="IPR050177">
    <property type="entry name" value="Lipid_A_modif_metabolic_enz"/>
</dbReference>
<dbReference type="Pfam" id="PF01073">
    <property type="entry name" value="3Beta_HSD"/>
    <property type="match status" value="1"/>
</dbReference>
<dbReference type="AlphaFoldDB" id="A0A7X1B7B7"/>
<dbReference type="Proteomes" id="UP000526501">
    <property type="component" value="Unassembled WGS sequence"/>
</dbReference>
<organism evidence="4 5">
    <name type="scientific">Pelagicoccus albus</name>
    <dbReference type="NCBI Taxonomy" id="415222"/>
    <lineage>
        <taxon>Bacteria</taxon>
        <taxon>Pseudomonadati</taxon>
        <taxon>Verrucomicrobiota</taxon>
        <taxon>Opitutia</taxon>
        <taxon>Puniceicoccales</taxon>
        <taxon>Pelagicoccaceae</taxon>
        <taxon>Pelagicoccus</taxon>
    </lineage>
</organism>